<dbReference type="Proteomes" id="UP000004980">
    <property type="component" value="Unassembled WGS sequence"/>
</dbReference>
<reference evidence="1 2" key="1">
    <citation type="journal article" date="2012" name="J. Bacteriol.">
        <title>Draft Genome Sequence of the Soil Bacterium Burkholderia terrae Strain BS001, Which Interacts with Fungal Surface Structures.</title>
        <authorList>
            <person name="Nazir R."/>
            <person name="Hansen M.A."/>
            <person name="Sorensen S."/>
            <person name="van Elsas J.D."/>
        </authorList>
    </citation>
    <scope>NUCLEOTIDE SEQUENCE [LARGE SCALE GENOMIC DNA]</scope>
    <source>
        <strain evidence="1 2">BS001</strain>
    </source>
</reference>
<accession>A0ABP2P9U0</accession>
<evidence type="ECO:0000313" key="1">
    <source>
        <dbReference type="EMBL" id="EIM94466.1"/>
    </source>
</evidence>
<comment type="caution">
    <text evidence="1">The sequence shown here is derived from an EMBL/GenBank/DDBJ whole genome shotgun (WGS) entry which is preliminary data.</text>
</comment>
<sequence length="348" mass="39776">MACKVTCGASADPLELRQLIRRLAAENLPWGEERIANELLLKLGLRVSPRTVRKYMSRHPPRLPRGDQRWSTFLRNPAIVACDFFLIVTASFRQLYVFVMIEHESRRLVHMNVTPHPYECPQFQYPAARISTNRLRDGWRRASSRSRCISSVTTSRWVAPSRHHCAARHFVGVNGQSRLKNLDAVFGTPLPQRAFDGVGFKRKPGFKTAFALQQILEARVSALPSEKSFDLIVTRRQFLCDKAQGETSPEIEIVLMRYRKVAIRSFKVVRNILVEGIVGIRCPIDLARIERDIRVVLHRRRVVNEVEGHRKIVEFDCDHGSTPIGCNVRVGRAGRYPAPPFRRPPKSG</sequence>
<name>A0ABP2P9U0_9BURK</name>
<organism evidence="1 2">
    <name type="scientific">Paraburkholderia hospita</name>
    <dbReference type="NCBI Taxonomy" id="169430"/>
    <lineage>
        <taxon>Bacteria</taxon>
        <taxon>Pseudomonadati</taxon>
        <taxon>Pseudomonadota</taxon>
        <taxon>Betaproteobacteria</taxon>
        <taxon>Burkholderiales</taxon>
        <taxon>Burkholderiaceae</taxon>
        <taxon>Paraburkholderia</taxon>
    </lineage>
</organism>
<keyword evidence="2" id="KW-1185">Reference proteome</keyword>
<protein>
    <submittedName>
        <fullName evidence="1">Tranposase</fullName>
    </submittedName>
</protein>
<gene>
    <name evidence="1" type="ORF">WQE_44283</name>
</gene>
<evidence type="ECO:0000313" key="2">
    <source>
        <dbReference type="Proteomes" id="UP000004980"/>
    </source>
</evidence>
<dbReference type="EMBL" id="AKAU01000277">
    <property type="protein sequence ID" value="EIM94466.1"/>
    <property type="molecule type" value="Genomic_DNA"/>
</dbReference>
<proteinExistence type="predicted"/>